<dbReference type="AlphaFoldDB" id="A0ABD5Q9Q1"/>
<name>A0ABD5Q9Q1_9EURY</name>
<feature type="domain" description="Glycosyl hydrolases family 2 sugar binding" evidence="6">
    <location>
        <begin position="13"/>
        <end position="161"/>
    </location>
</feature>
<dbReference type="EMBL" id="JBHSJG010000003">
    <property type="protein sequence ID" value="MFC4986282.1"/>
    <property type="molecule type" value="Genomic_DNA"/>
</dbReference>
<dbReference type="GO" id="GO:0016798">
    <property type="term" value="F:hydrolase activity, acting on glycosyl bonds"/>
    <property type="evidence" value="ECO:0007669"/>
    <property type="project" value="UniProtKB-KW"/>
</dbReference>
<dbReference type="Gene3D" id="2.60.40.10">
    <property type="entry name" value="Immunoglobulins"/>
    <property type="match status" value="1"/>
</dbReference>
<dbReference type="InterPro" id="IPR036156">
    <property type="entry name" value="Beta-gal/glucu_dom_sf"/>
</dbReference>
<feature type="domain" description="Glycoside hydrolase family 2 immunoglobulin-like beta-sandwich" evidence="4">
    <location>
        <begin position="165"/>
        <end position="261"/>
    </location>
</feature>
<reference evidence="7 8" key="1">
    <citation type="journal article" date="2019" name="Int. J. Syst. Evol. Microbiol.">
        <title>The Global Catalogue of Microorganisms (GCM) 10K type strain sequencing project: providing services to taxonomists for standard genome sequencing and annotation.</title>
        <authorList>
            <consortium name="The Broad Institute Genomics Platform"/>
            <consortium name="The Broad Institute Genome Sequencing Center for Infectious Disease"/>
            <person name="Wu L."/>
            <person name="Ma J."/>
        </authorList>
    </citation>
    <scope>NUCLEOTIDE SEQUENCE [LARGE SCALE GENOMIC DNA]</scope>
    <source>
        <strain evidence="7 8">CGMCC 1.15824</strain>
    </source>
</reference>
<sequence>MVTTPENRDPELSLTGDWEFATDESGDVDRLDPAGDWDDARMVSIPHSWQEEDDLREYTGTAWYRQVFSIDGVDENERLLLTFGAVDFEATVWINGKRVGEHCGGYLPFTLDATDAVEAGGNTVVLRVHDPEDLSEIPHGKQGTPWYTRVSGPWQRVDLFTVPETRVDDVRVKPDLSDDTATVDLTIVGGAPVPEARIEIEREGSTVASSAVTVEDGAASVTFSIPDAEYWRPDSPALYDLTIKLDGGETVDTYEDYFGMRSVSFEDGELFLNGELFTMRGALDQAFYPDTYYRPAELETFEQEIEAAKELGFNLLRKHIKPAHPKFVELADRMGMLVWEEPANPIRYTDRSKELVREQLRGMIDRDFNNPSVIIWSLYNEEWGVGGHEDDEFLWTDEEKQDYIESLYHETKDYDPTRLVCDNSGWAHVATDLNDYHEYFVVPDRVDPWRDRLGEIVENPAGNYGDVRTDPEEAPLLVSEFGTWGLPDVPKLLEASDGEPHWFEHDFLEGMKRPGDVQAKFDASHLADVFDSFEALGDAWQRREFQSIETIIADMRAHKGVSGYVITELTDIEWEFNGILDYERQEKAIYDDFSRINAPVMLHLEPSTPVAWNGNRITADLLLVNDRTEAVDVTVTVDASVPSSDTKRTYELSVDAHDAIRVADVLAFDAPVTNDLRQFELTAEAPDLDQRVARSVTVGPSAEPADTPAVYAESGRLASALAERGYEVANTATDADVSLVTDESVANGPTLVVPDADGRVPVDSGGSFQYRGLDEGDSWNLCASLLYQDLLPEISSVPGWAFEELYPYGYVTDTGPDDDVSIGYTEGWLENGGAVVMTREDRTICTLRVTDRYGSHPVATAIVDRLVAELAE</sequence>
<comment type="similarity">
    <text evidence="1">Belongs to the glycosyl hydrolase 2 family.</text>
</comment>
<dbReference type="InterPro" id="IPR013783">
    <property type="entry name" value="Ig-like_fold"/>
</dbReference>
<feature type="domain" description="Glycoside hydrolase family 2 catalytic" evidence="5">
    <location>
        <begin position="264"/>
        <end position="444"/>
    </location>
</feature>
<evidence type="ECO:0000313" key="8">
    <source>
        <dbReference type="Proteomes" id="UP001595925"/>
    </source>
</evidence>
<dbReference type="InterPro" id="IPR008979">
    <property type="entry name" value="Galactose-bd-like_sf"/>
</dbReference>
<evidence type="ECO:0000256" key="3">
    <source>
        <dbReference type="ARBA" id="ARBA00023295"/>
    </source>
</evidence>
<dbReference type="Pfam" id="PF02837">
    <property type="entry name" value="Glyco_hydro_2_N"/>
    <property type="match status" value="1"/>
</dbReference>
<dbReference type="InterPro" id="IPR006104">
    <property type="entry name" value="Glyco_hydro_2_N"/>
</dbReference>
<dbReference type="SUPFAM" id="SSF51445">
    <property type="entry name" value="(Trans)glycosidases"/>
    <property type="match status" value="1"/>
</dbReference>
<dbReference type="Proteomes" id="UP001595925">
    <property type="component" value="Unassembled WGS sequence"/>
</dbReference>
<evidence type="ECO:0000259" key="4">
    <source>
        <dbReference type="Pfam" id="PF00703"/>
    </source>
</evidence>
<gene>
    <name evidence="7" type="ORF">ACFPFO_00535</name>
</gene>
<dbReference type="Gene3D" id="3.20.20.80">
    <property type="entry name" value="Glycosidases"/>
    <property type="match status" value="1"/>
</dbReference>
<dbReference type="InterPro" id="IPR006103">
    <property type="entry name" value="Glyco_hydro_2_cat"/>
</dbReference>
<keyword evidence="8" id="KW-1185">Reference proteome</keyword>
<dbReference type="Gene3D" id="2.60.120.260">
    <property type="entry name" value="Galactose-binding domain-like"/>
    <property type="match status" value="1"/>
</dbReference>
<dbReference type="InterPro" id="IPR017853">
    <property type="entry name" value="GH"/>
</dbReference>
<comment type="caution">
    <text evidence="7">The sequence shown here is derived from an EMBL/GenBank/DDBJ whole genome shotgun (WGS) entry which is preliminary data.</text>
</comment>
<proteinExistence type="inferred from homology"/>
<dbReference type="PANTHER" id="PTHR42732">
    <property type="entry name" value="BETA-GALACTOSIDASE"/>
    <property type="match status" value="1"/>
</dbReference>
<evidence type="ECO:0000259" key="5">
    <source>
        <dbReference type="Pfam" id="PF02836"/>
    </source>
</evidence>
<evidence type="ECO:0000313" key="7">
    <source>
        <dbReference type="EMBL" id="MFC4986282.1"/>
    </source>
</evidence>
<dbReference type="SUPFAM" id="SSF49785">
    <property type="entry name" value="Galactose-binding domain-like"/>
    <property type="match status" value="1"/>
</dbReference>
<dbReference type="InterPro" id="IPR051913">
    <property type="entry name" value="GH2_Domain-Containing"/>
</dbReference>
<keyword evidence="2 7" id="KW-0378">Hydrolase</keyword>
<evidence type="ECO:0000259" key="6">
    <source>
        <dbReference type="Pfam" id="PF02837"/>
    </source>
</evidence>
<protein>
    <submittedName>
        <fullName evidence="7">Glycoside hydrolase family 2 protein</fullName>
    </submittedName>
</protein>
<dbReference type="Pfam" id="PF00703">
    <property type="entry name" value="Glyco_hydro_2"/>
    <property type="match status" value="1"/>
</dbReference>
<dbReference type="PANTHER" id="PTHR42732:SF2">
    <property type="entry name" value="BETA-MANNOSIDASE"/>
    <property type="match status" value="1"/>
</dbReference>
<evidence type="ECO:0000256" key="1">
    <source>
        <dbReference type="ARBA" id="ARBA00007401"/>
    </source>
</evidence>
<dbReference type="RefSeq" id="WP_224829486.1">
    <property type="nucleotide sequence ID" value="NZ_JAIVEF010000013.1"/>
</dbReference>
<evidence type="ECO:0000256" key="2">
    <source>
        <dbReference type="ARBA" id="ARBA00022801"/>
    </source>
</evidence>
<accession>A0ABD5Q9Q1</accession>
<organism evidence="7 8">
    <name type="scientific">Saliphagus infecundisoli</name>
    <dbReference type="NCBI Taxonomy" id="1849069"/>
    <lineage>
        <taxon>Archaea</taxon>
        <taxon>Methanobacteriati</taxon>
        <taxon>Methanobacteriota</taxon>
        <taxon>Stenosarchaea group</taxon>
        <taxon>Halobacteria</taxon>
        <taxon>Halobacteriales</taxon>
        <taxon>Natrialbaceae</taxon>
        <taxon>Saliphagus</taxon>
    </lineage>
</organism>
<dbReference type="Pfam" id="PF02836">
    <property type="entry name" value="Glyco_hydro_2_C"/>
    <property type="match status" value="1"/>
</dbReference>
<dbReference type="SUPFAM" id="SSF49303">
    <property type="entry name" value="beta-Galactosidase/glucuronidase domain"/>
    <property type="match status" value="1"/>
</dbReference>
<keyword evidence="3" id="KW-0326">Glycosidase</keyword>
<dbReference type="InterPro" id="IPR006102">
    <property type="entry name" value="Ig-like_GH2"/>
</dbReference>